<evidence type="ECO:0000313" key="3">
    <source>
        <dbReference type="Proteomes" id="UP001590950"/>
    </source>
</evidence>
<protein>
    <submittedName>
        <fullName evidence="2">Uncharacterized protein</fullName>
    </submittedName>
</protein>
<comment type="caution">
    <text evidence="2">The sequence shown here is derived from an EMBL/GenBank/DDBJ whole genome shotgun (WGS) entry which is preliminary data.</text>
</comment>
<feature type="compositionally biased region" description="Basic and acidic residues" evidence="1">
    <location>
        <begin position="67"/>
        <end position="91"/>
    </location>
</feature>
<dbReference type="Proteomes" id="UP001590950">
    <property type="component" value="Unassembled WGS sequence"/>
</dbReference>
<sequence>MLRHWSLFPDQKSSEKKALKKCDRKWQETHRTARARESSYSSKTERPTTINHDQERSSPPKTPRPQSRKDNLSRDEKPPSHAIHLLHEPSSHYAREILQRFTTSNGRSLFNLKEEGEM</sequence>
<evidence type="ECO:0000256" key="1">
    <source>
        <dbReference type="SAM" id="MobiDB-lite"/>
    </source>
</evidence>
<keyword evidence="3" id="KW-1185">Reference proteome</keyword>
<reference evidence="2 3" key="1">
    <citation type="submission" date="2024-09" db="EMBL/GenBank/DDBJ databases">
        <title>Rethinking Asexuality: The Enigmatic Case of Functional Sexual Genes in Lepraria (Stereocaulaceae).</title>
        <authorList>
            <person name="Doellman M."/>
            <person name="Sun Y."/>
            <person name="Barcenas-Pena A."/>
            <person name="Lumbsch H.T."/>
            <person name="Grewe F."/>
        </authorList>
    </citation>
    <scope>NUCLEOTIDE SEQUENCE [LARGE SCALE GENOMIC DNA]</scope>
    <source>
        <strain evidence="2 3">Mercado 3170</strain>
    </source>
</reference>
<feature type="region of interest" description="Disordered" evidence="1">
    <location>
        <begin position="1"/>
        <end position="91"/>
    </location>
</feature>
<feature type="compositionally biased region" description="Polar residues" evidence="1">
    <location>
        <begin position="38"/>
        <end position="51"/>
    </location>
</feature>
<feature type="compositionally biased region" description="Basic and acidic residues" evidence="1">
    <location>
        <begin position="12"/>
        <end position="37"/>
    </location>
</feature>
<evidence type="ECO:0000313" key="2">
    <source>
        <dbReference type="EMBL" id="KAL2046866.1"/>
    </source>
</evidence>
<name>A0ABR4APW1_9LECA</name>
<organism evidence="2 3">
    <name type="scientific">Stereocaulon virgatum</name>
    <dbReference type="NCBI Taxonomy" id="373712"/>
    <lineage>
        <taxon>Eukaryota</taxon>
        <taxon>Fungi</taxon>
        <taxon>Dikarya</taxon>
        <taxon>Ascomycota</taxon>
        <taxon>Pezizomycotina</taxon>
        <taxon>Lecanoromycetes</taxon>
        <taxon>OSLEUM clade</taxon>
        <taxon>Lecanoromycetidae</taxon>
        <taxon>Lecanorales</taxon>
        <taxon>Lecanorineae</taxon>
        <taxon>Stereocaulaceae</taxon>
        <taxon>Stereocaulon</taxon>
    </lineage>
</organism>
<gene>
    <name evidence="2" type="ORF">N7G274_000884</name>
</gene>
<proteinExistence type="predicted"/>
<dbReference type="EMBL" id="JBEFKJ010000003">
    <property type="protein sequence ID" value="KAL2046866.1"/>
    <property type="molecule type" value="Genomic_DNA"/>
</dbReference>
<accession>A0ABR4APW1</accession>